<dbReference type="AlphaFoldDB" id="A0A4D7QDB2"/>
<dbReference type="InterPro" id="IPR021140">
    <property type="entry name" value="Inh/Omp19"/>
</dbReference>
<feature type="signal peptide" evidence="2">
    <location>
        <begin position="1"/>
        <end position="22"/>
    </location>
</feature>
<feature type="domain" description="Alkaline proteinase inhibitor/ Outer membrane lipoprotein Omp19" evidence="3">
    <location>
        <begin position="139"/>
        <end position="239"/>
    </location>
</feature>
<dbReference type="InterPro" id="IPR016085">
    <property type="entry name" value="Protease_inh_B-barrel_dom"/>
</dbReference>
<dbReference type="Proteomes" id="UP000298588">
    <property type="component" value="Chromosome"/>
</dbReference>
<gene>
    <name evidence="4" type="ORF">E8L99_05085</name>
</gene>
<dbReference type="GO" id="GO:0004866">
    <property type="term" value="F:endopeptidase inhibitor activity"/>
    <property type="evidence" value="ECO:0007669"/>
    <property type="project" value="InterPro"/>
</dbReference>
<organism evidence="4 5">
    <name type="scientific">Phreatobacter aquaticus</name>
    <dbReference type="NCBI Taxonomy" id="2570229"/>
    <lineage>
        <taxon>Bacteria</taxon>
        <taxon>Pseudomonadati</taxon>
        <taxon>Pseudomonadota</taxon>
        <taxon>Alphaproteobacteria</taxon>
        <taxon>Hyphomicrobiales</taxon>
        <taxon>Phreatobacteraceae</taxon>
        <taxon>Phreatobacter</taxon>
    </lineage>
</organism>
<dbReference type="Pfam" id="PF02974">
    <property type="entry name" value="Inh"/>
    <property type="match status" value="2"/>
</dbReference>
<feature type="domain" description="Alkaline proteinase inhibitor/ Outer membrane lipoprotein Omp19" evidence="3">
    <location>
        <begin position="37"/>
        <end position="124"/>
    </location>
</feature>
<keyword evidence="1 2" id="KW-0732">Signal</keyword>
<proteinExistence type="predicted"/>
<feature type="chain" id="PRO_5020189075" description="Alkaline proteinase inhibitor/ Outer membrane lipoprotein Omp19 domain-containing protein" evidence="2">
    <location>
        <begin position="23"/>
        <end position="240"/>
    </location>
</feature>
<keyword evidence="5" id="KW-1185">Reference proteome</keyword>
<protein>
    <recommendedName>
        <fullName evidence="3">Alkaline proteinase inhibitor/ Outer membrane lipoprotein Omp19 domain-containing protein</fullName>
    </recommendedName>
</protein>
<evidence type="ECO:0000313" key="4">
    <source>
        <dbReference type="EMBL" id="QCK85198.1"/>
    </source>
</evidence>
<dbReference type="OrthoDB" id="8446360at2"/>
<sequence>MALPIVLAALAFASFIPAIAHAQPTPTLPSAAQVQRAAGPWELSNPAGDRKCELTFKPDRAAAGLALTFGPTCAQIFPVVNGVVAWTIGPNGGIRWLDRAGGPALDFDETEVGIFEALKPGDPNVYFLTNLGLAGTALPTADEITGQWSLGQPRGRALCNLTFQPELAAGAGPLEQRFALEIGAGCERSIAALALASWRLERELLVIQGGGATTLTFKREPDGRWVKTPADNRPLVMSRP</sequence>
<accession>A0A4D7QDB2</accession>
<evidence type="ECO:0000256" key="2">
    <source>
        <dbReference type="SAM" id="SignalP"/>
    </source>
</evidence>
<evidence type="ECO:0000259" key="3">
    <source>
        <dbReference type="Pfam" id="PF02974"/>
    </source>
</evidence>
<dbReference type="KEGG" id="paqt:E8L99_05085"/>
<dbReference type="EMBL" id="CP039865">
    <property type="protein sequence ID" value="QCK85198.1"/>
    <property type="molecule type" value="Genomic_DNA"/>
</dbReference>
<dbReference type="SUPFAM" id="SSF50882">
    <property type="entry name" value="beta-Barrel protease inhibitors"/>
    <property type="match status" value="2"/>
</dbReference>
<evidence type="ECO:0000313" key="5">
    <source>
        <dbReference type="Proteomes" id="UP000298588"/>
    </source>
</evidence>
<name>A0A4D7QDB2_9HYPH</name>
<evidence type="ECO:0000256" key="1">
    <source>
        <dbReference type="ARBA" id="ARBA00022729"/>
    </source>
</evidence>
<reference evidence="4 5" key="1">
    <citation type="submission" date="2019-04" db="EMBL/GenBank/DDBJ databases">
        <title>Phreatobacter aquaticus sp. nov.</title>
        <authorList>
            <person name="Choi A."/>
            <person name="Baek K."/>
        </authorList>
    </citation>
    <scope>NUCLEOTIDE SEQUENCE [LARGE SCALE GENOMIC DNA]</scope>
    <source>
        <strain evidence="4 5">NMCR1094</strain>
    </source>
</reference>
<dbReference type="Gene3D" id="2.40.128.10">
    <property type="match status" value="2"/>
</dbReference>
<dbReference type="RefSeq" id="WP_137098532.1">
    <property type="nucleotide sequence ID" value="NZ_CP039865.1"/>
</dbReference>